<dbReference type="EMBL" id="JAGYWB010000010">
    <property type="protein sequence ID" value="KAI0507337.1"/>
    <property type="molecule type" value="Genomic_DNA"/>
</dbReference>
<dbReference type="OrthoDB" id="1935586at2759"/>
<dbReference type="InterPro" id="IPR050951">
    <property type="entry name" value="Retrovirus_Pol_polyprotein"/>
</dbReference>
<evidence type="ECO:0000313" key="2">
    <source>
        <dbReference type="EMBL" id="KAI0507337.1"/>
    </source>
</evidence>
<comment type="caution">
    <text evidence="2">The sequence shown here is derived from an EMBL/GenBank/DDBJ whole genome shotgun (WGS) entry which is preliminary data.</text>
</comment>
<dbReference type="Pfam" id="PF24626">
    <property type="entry name" value="SH3_Tf2-1"/>
    <property type="match status" value="1"/>
</dbReference>
<feature type="domain" description="Tf2-1-like SH3-like" evidence="1">
    <location>
        <begin position="104"/>
        <end position="154"/>
    </location>
</feature>
<dbReference type="PANTHER" id="PTHR37984:SF5">
    <property type="entry name" value="PROTEIN NYNRIN-LIKE"/>
    <property type="match status" value="1"/>
</dbReference>
<organism evidence="2 3">
    <name type="scientific">Dendrobium nobile</name>
    <name type="common">Orchid</name>
    <dbReference type="NCBI Taxonomy" id="94219"/>
    <lineage>
        <taxon>Eukaryota</taxon>
        <taxon>Viridiplantae</taxon>
        <taxon>Streptophyta</taxon>
        <taxon>Embryophyta</taxon>
        <taxon>Tracheophyta</taxon>
        <taxon>Spermatophyta</taxon>
        <taxon>Magnoliopsida</taxon>
        <taxon>Liliopsida</taxon>
        <taxon>Asparagales</taxon>
        <taxon>Orchidaceae</taxon>
        <taxon>Epidendroideae</taxon>
        <taxon>Malaxideae</taxon>
        <taxon>Dendrobiinae</taxon>
        <taxon>Dendrobium</taxon>
    </lineage>
</organism>
<dbReference type="Proteomes" id="UP000829196">
    <property type="component" value="Unassembled WGS sequence"/>
</dbReference>
<sequence>MLRSLVGEHIKDWDSILPTVEFAYNNYLNRTTGLSPEIVYVFKPRQSLDLIPMCYRYEISESASSFASHMHELHKEIARQIKKSNNDYKLYANLKRKFKTFEVGESMMVQIRLEWFPQGTIKKLHAKSTGPFKIIKKINDNAYVVDLPAEFNINPSNIKDLVAYEGPDFNPSNPLIQQPCVTLPCGSPNLSPLPNIPKSPMAKKVDTILSDEIISTRECG</sequence>
<evidence type="ECO:0000259" key="1">
    <source>
        <dbReference type="Pfam" id="PF24626"/>
    </source>
</evidence>
<protein>
    <recommendedName>
        <fullName evidence="1">Tf2-1-like SH3-like domain-containing protein</fullName>
    </recommendedName>
</protein>
<dbReference type="InterPro" id="IPR036397">
    <property type="entry name" value="RNaseH_sf"/>
</dbReference>
<name>A0A8T3B7H2_DENNO</name>
<reference evidence="2" key="1">
    <citation type="journal article" date="2022" name="Front. Genet.">
        <title>Chromosome-Scale Assembly of the Dendrobium nobile Genome Provides Insights Into the Molecular Mechanism of the Biosynthesis of the Medicinal Active Ingredient of Dendrobium.</title>
        <authorList>
            <person name="Xu Q."/>
            <person name="Niu S.-C."/>
            <person name="Li K.-L."/>
            <person name="Zheng P.-J."/>
            <person name="Zhang X.-J."/>
            <person name="Jia Y."/>
            <person name="Liu Y."/>
            <person name="Niu Y.-X."/>
            <person name="Yu L.-H."/>
            <person name="Chen D.-F."/>
            <person name="Zhang G.-Q."/>
        </authorList>
    </citation>
    <scope>NUCLEOTIDE SEQUENCE</scope>
    <source>
        <tissue evidence="2">Leaf</tissue>
    </source>
</reference>
<proteinExistence type="predicted"/>
<dbReference type="PANTHER" id="PTHR37984">
    <property type="entry name" value="PROTEIN CBG26694"/>
    <property type="match status" value="1"/>
</dbReference>
<dbReference type="Gene3D" id="3.30.420.10">
    <property type="entry name" value="Ribonuclease H-like superfamily/Ribonuclease H"/>
    <property type="match status" value="1"/>
</dbReference>
<dbReference type="GO" id="GO:0003676">
    <property type="term" value="F:nucleic acid binding"/>
    <property type="evidence" value="ECO:0007669"/>
    <property type="project" value="InterPro"/>
</dbReference>
<accession>A0A8T3B7H2</accession>
<dbReference type="InterPro" id="IPR056924">
    <property type="entry name" value="SH3_Tf2-1"/>
</dbReference>
<dbReference type="AlphaFoldDB" id="A0A8T3B7H2"/>
<gene>
    <name evidence="2" type="ORF">KFK09_013459</name>
</gene>
<evidence type="ECO:0000313" key="3">
    <source>
        <dbReference type="Proteomes" id="UP000829196"/>
    </source>
</evidence>
<keyword evidence="3" id="KW-1185">Reference proteome</keyword>